<comment type="caution">
    <text evidence="2">The sequence shown here is derived from an EMBL/GenBank/DDBJ whole genome shotgun (WGS) entry which is preliminary data.</text>
</comment>
<evidence type="ECO:0000256" key="1">
    <source>
        <dbReference type="SAM" id="Phobius"/>
    </source>
</evidence>
<dbReference type="EMBL" id="JBHSNS010000013">
    <property type="protein sequence ID" value="MFC5731226.1"/>
    <property type="molecule type" value="Genomic_DNA"/>
</dbReference>
<dbReference type="Pfam" id="PF10825">
    <property type="entry name" value="DUF2752"/>
    <property type="match status" value="1"/>
</dbReference>
<proteinExistence type="predicted"/>
<keyword evidence="1" id="KW-0812">Transmembrane</keyword>
<name>A0ABW0ZJN5_9ACTN</name>
<keyword evidence="3" id="KW-1185">Reference proteome</keyword>
<dbReference type="RefSeq" id="WP_206056294.1">
    <property type="nucleotide sequence ID" value="NZ_JBHSNS010000013.1"/>
</dbReference>
<evidence type="ECO:0000313" key="3">
    <source>
        <dbReference type="Proteomes" id="UP001596072"/>
    </source>
</evidence>
<gene>
    <name evidence="2" type="ORF">ACFPQB_20115</name>
</gene>
<feature type="transmembrane region" description="Helical" evidence="1">
    <location>
        <begin position="117"/>
        <end position="135"/>
    </location>
</feature>
<evidence type="ECO:0000313" key="2">
    <source>
        <dbReference type="EMBL" id="MFC5731226.1"/>
    </source>
</evidence>
<keyword evidence="1" id="KW-0472">Membrane</keyword>
<keyword evidence="1" id="KW-1133">Transmembrane helix</keyword>
<dbReference type="Proteomes" id="UP001596072">
    <property type="component" value="Unassembled WGS sequence"/>
</dbReference>
<reference evidence="3" key="1">
    <citation type="journal article" date="2019" name="Int. J. Syst. Evol. Microbiol.">
        <title>The Global Catalogue of Microorganisms (GCM) 10K type strain sequencing project: providing services to taxonomists for standard genome sequencing and annotation.</title>
        <authorList>
            <consortium name="The Broad Institute Genomics Platform"/>
            <consortium name="The Broad Institute Genome Sequencing Center for Infectious Disease"/>
            <person name="Wu L."/>
            <person name="Ma J."/>
        </authorList>
    </citation>
    <scope>NUCLEOTIDE SEQUENCE [LARGE SCALE GENOMIC DNA]</scope>
    <source>
        <strain evidence="3">YIM 94188</strain>
    </source>
</reference>
<organism evidence="2 3">
    <name type="scientific">Nocardioides vastitatis</name>
    <dbReference type="NCBI Taxonomy" id="2568655"/>
    <lineage>
        <taxon>Bacteria</taxon>
        <taxon>Bacillati</taxon>
        <taxon>Actinomycetota</taxon>
        <taxon>Actinomycetes</taxon>
        <taxon>Propionibacteriales</taxon>
        <taxon>Nocardioidaceae</taxon>
        <taxon>Nocardioides</taxon>
    </lineage>
</organism>
<dbReference type="InterPro" id="IPR021215">
    <property type="entry name" value="DUF2752"/>
</dbReference>
<accession>A0ABW0ZJN5</accession>
<protein>
    <submittedName>
        <fullName evidence="2">DUF2752 domain-containing protein</fullName>
    </submittedName>
</protein>
<feature type="transmembrane region" description="Helical" evidence="1">
    <location>
        <begin position="76"/>
        <end position="97"/>
    </location>
</feature>
<sequence length="137" mass="14412">MTTTVPPITTPRLASTEVLAAGGVVALAAACLLSPEQIEDGPVLCPFRRLTGLPCPGCGLTRSWVYLVHGWWRESFLAHPFGPLAVALVVVLALLAVRARLRRTAAPSLDRIVTHPAGIVVAVAWLGFAVIRMAAAA</sequence>